<keyword evidence="1" id="KW-0175">Coiled coil</keyword>
<feature type="coiled-coil region" evidence="1">
    <location>
        <begin position="182"/>
        <end position="237"/>
    </location>
</feature>
<proteinExistence type="predicted"/>
<evidence type="ECO:0000256" key="1">
    <source>
        <dbReference type="SAM" id="Coils"/>
    </source>
</evidence>
<name>A0A392MN69_9FABA</name>
<accession>A0A392MN69</accession>
<sequence>MNIQPKIEPGSPSTNHVILDRDEDETYLNLIETPHNFEDKTISDLVEVLRVAYLPKTFDDVEAVLLSRDHGLRDRIQLLQQNVEMVKQQLQEEKVARLKAEEEVKKRERVCEEGKKLEQRYTTLLKELKRTGLAADRDTIEVLRKTNIKLKEMWGKEKREVTKYEAMLEEAEITRLADSDAMEEMKKKNIELECEVKKLEEKRVEDENELQVLKLKNGELESQVLELKEKRVEDENAIGNRVFETNSNIQ</sequence>
<comment type="caution">
    <text evidence="2">The sequence shown here is derived from an EMBL/GenBank/DDBJ whole genome shotgun (WGS) entry which is preliminary data.</text>
</comment>
<dbReference type="Proteomes" id="UP000265520">
    <property type="component" value="Unassembled WGS sequence"/>
</dbReference>
<gene>
    <name evidence="2" type="ORF">A2U01_0009544</name>
</gene>
<dbReference type="AlphaFoldDB" id="A0A392MN69"/>
<dbReference type="EMBL" id="LXQA010014588">
    <property type="protein sequence ID" value="MCH88653.1"/>
    <property type="molecule type" value="Genomic_DNA"/>
</dbReference>
<evidence type="ECO:0000313" key="2">
    <source>
        <dbReference type="EMBL" id="MCH88653.1"/>
    </source>
</evidence>
<evidence type="ECO:0000313" key="3">
    <source>
        <dbReference type="Proteomes" id="UP000265520"/>
    </source>
</evidence>
<reference evidence="2 3" key="1">
    <citation type="journal article" date="2018" name="Front. Plant Sci.">
        <title>Red Clover (Trifolium pratense) and Zigzag Clover (T. medium) - A Picture of Genomic Similarities and Differences.</title>
        <authorList>
            <person name="Dluhosova J."/>
            <person name="Istvanek J."/>
            <person name="Nedelnik J."/>
            <person name="Repkova J."/>
        </authorList>
    </citation>
    <scope>NUCLEOTIDE SEQUENCE [LARGE SCALE GENOMIC DNA]</scope>
    <source>
        <strain evidence="3">cv. 10/8</strain>
        <tissue evidence="2">Leaf</tissue>
    </source>
</reference>
<protein>
    <submittedName>
        <fullName evidence="2">DNA double-strand break repair Rad50 ATPase-like</fullName>
    </submittedName>
</protein>
<organism evidence="2 3">
    <name type="scientific">Trifolium medium</name>
    <dbReference type="NCBI Taxonomy" id="97028"/>
    <lineage>
        <taxon>Eukaryota</taxon>
        <taxon>Viridiplantae</taxon>
        <taxon>Streptophyta</taxon>
        <taxon>Embryophyta</taxon>
        <taxon>Tracheophyta</taxon>
        <taxon>Spermatophyta</taxon>
        <taxon>Magnoliopsida</taxon>
        <taxon>eudicotyledons</taxon>
        <taxon>Gunneridae</taxon>
        <taxon>Pentapetalae</taxon>
        <taxon>rosids</taxon>
        <taxon>fabids</taxon>
        <taxon>Fabales</taxon>
        <taxon>Fabaceae</taxon>
        <taxon>Papilionoideae</taxon>
        <taxon>50 kb inversion clade</taxon>
        <taxon>NPAAA clade</taxon>
        <taxon>Hologalegina</taxon>
        <taxon>IRL clade</taxon>
        <taxon>Trifolieae</taxon>
        <taxon>Trifolium</taxon>
    </lineage>
</organism>
<feature type="coiled-coil region" evidence="1">
    <location>
        <begin position="76"/>
        <end position="103"/>
    </location>
</feature>
<keyword evidence="3" id="KW-1185">Reference proteome</keyword>